<organism evidence="1">
    <name type="scientific">uncultured Chthoniobacterales bacterium</name>
    <dbReference type="NCBI Taxonomy" id="1836801"/>
    <lineage>
        <taxon>Bacteria</taxon>
        <taxon>Pseudomonadati</taxon>
        <taxon>Verrucomicrobiota</taxon>
        <taxon>Spartobacteria</taxon>
        <taxon>Chthoniobacterales</taxon>
        <taxon>environmental samples</taxon>
    </lineage>
</organism>
<proteinExistence type="predicted"/>
<reference evidence="1" key="1">
    <citation type="submission" date="2020-02" db="EMBL/GenBank/DDBJ databases">
        <authorList>
            <person name="Meier V. D."/>
        </authorList>
    </citation>
    <scope>NUCLEOTIDE SEQUENCE</scope>
    <source>
        <strain evidence="1">AVDCRST_MAG42</strain>
    </source>
</reference>
<protein>
    <submittedName>
        <fullName evidence="1">Uncharacterized protein</fullName>
    </submittedName>
</protein>
<gene>
    <name evidence="1" type="ORF">AVDCRST_MAG42-1842</name>
</gene>
<dbReference type="EMBL" id="CADCTA010000057">
    <property type="protein sequence ID" value="CAA9236155.1"/>
    <property type="molecule type" value="Genomic_DNA"/>
</dbReference>
<accession>A0A6J4HY64</accession>
<dbReference type="AlphaFoldDB" id="A0A6J4HY64"/>
<sequence>MRRGYVIVGALLLCLAVGDSRAEEKQGIRVDVAPHMAENRSDRAPSRAGVIEVDKTMAMKVSVKNTSMKDLPQGSIAYTFIVERWNADEKESYSSYTGTHEVRALRPAEQTQLDVGTYKIGGHRHGTSPRHEDKLGGWKIVVSHGDRKVEFASTPNFGALEERARANP</sequence>
<evidence type="ECO:0000313" key="1">
    <source>
        <dbReference type="EMBL" id="CAA9236155.1"/>
    </source>
</evidence>
<name>A0A6J4HY64_9BACT</name>